<dbReference type="PANTHER" id="PTHR12526">
    <property type="entry name" value="GLYCOSYLTRANSFERASE"/>
    <property type="match status" value="1"/>
</dbReference>
<dbReference type="RefSeq" id="WP_274153046.1">
    <property type="nucleotide sequence ID" value="NZ_CP117812.1"/>
</dbReference>
<dbReference type="Gene3D" id="3.40.50.2000">
    <property type="entry name" value="Glycogen Phosphorylase B"/>
    <property type="match status" value="2"/>
</dbReference>
<feature type="domain" description="Glycosyl transferase family 1" evidence="1">
    <location>
        <begin position="195"/>
        <end position="349"/>
    </location>
</feature>
<evidence type="ECO:0000313" key="3">
    <source>
        <dbReference type="EMBL" id="WDE98209.1"/>
    </source>
</evidence>
<dbReference type="InterPro" id="IPR001296">
    <property type="entry name" value="Glyco_trans_1"/>
</dbReference>
<name>A0ABY7VWP9_9BACT</name>
<feature type="domain" description="Glycosyltransferase subfamily 4-like N-terminal" evidence="2">
    <location>
        <begin position="13"/>
        <end position="185"/>
    </location>
</feature>
<dbReference type="PANTHER" id="PTHR12526:SF637">
    <property type="entry name" value="GLYCOSYLTRANSFERASE EPSF-RELATED"/>
    <property type="match status" value="1"/>
</dbReference>
<dbReference type="SUPFAM" id="SSF53756">
    <property type="entry name" value="UDP-Glycosyltransferase/glycogen phosphorylase"/>
    <property type="match status" value="1"/>
</dbReference>
<dbReference type="Pfam" id="PF13439">
    <property type="entry name" value="Glyco_transf_4"/>
    <property type="match status" value="1"/>
</dbReference>
<organism evidence="3 4">
    <name type="scientific">Lentisphaera profundi</name>
    <dbReference type="NCBI Taxonomy" id="1658616"/>
    <lineage>
        <taxon>Bacteria</taxon>
        <taxon>Pseudomonadati</taxon>
        <taxon>Lentisphaerota</taxon>
        <taxon>Lentisphaeria</taxon>
        <taxon>Lentisphaerales</taxon>
        <taxon>Lentisphaeraceae</taxon>
        <taxon>Lentisphaera</taxon>
    </lineage>
</organism>
<dbReference type="Pfam" id="PF00534">
    <property type="entry name" value="Glycos_transf_1"/>
    <property type="match status" value="1"/>
</dbReference>
<accession>A0ABY7VWP9</accession>
<evidence type="ECO:0000313" key="4">
    <source>
        <dbReference type="Proteomes" id="UP001214250"/>
    </source>
</evidence>
<sequence>MILHTHITLDPTYGGPARTVPALCDAVAQTREVSLISTFTGNRKQETGGRGKQESAQVSVGSGQAKSFELVQVGDGSYRSFATAIEQEIENTEIIHDHGAWLPNNLASFKMAKKHNKPFILTTRGMFEPWAMDHKKWKKKLAWWLYERRILLGADLIHATAMSEAQNLRALGCKQDIVLIPNGVDFPKILPRPQKQENKTLLFISRIHKVKGLMNLLQAWAKLQNDDWCIRIAGPSEEGHREELEGYIADHQLKNISFLGSLNDSEKWQEYVNADLFVLPTHSENFGVVVAEAMAAGLPVITTKGAPWAMLNENNCGWWIDIGVEPLIEAIREAMNLNDDERQSQGAIAQKLAHDHFSWPKIGTEMNQVYDYVLGKGDRPGCVI</sequence>
<dbReference type="InterPro" id="IPR028098">
    <property type="entry name" value="Glyco_trans_4-like_N"/>
</dbReference>
<keyword evidence="3" id="KW-0808">Transferase</keyword>
<reference evidence="3 4" key="1">
    <citation type="submission" date="2023-02" db="EMBL/GenBank/DDBJ databases">
        <title>Genome sequence of Lentisphaera profundi SAORIC-696.</title>
        <authorList>
            <person name="Kim e."/>
            <person name="Cho J.-C."/>
            <person name="Choi A."/>
            <person name="Kang I."/>
        </authorList>
    </citation>
    <scope>NUCLEOTIDE SEQUENCE [LARGE SCALE GENOMIC DNA]</scope>
    <source>
        <strain evidence="3 4">SAORIC-696</strain>
    </source>
</reference>
<dbReference type="Proteomes" id="UP001214250">
    <property type="component" value="Chromosome 2"/>
</dbReference>
<dbReference type="EC" id="2.4.-.-" evidence="3"/>
<keyword evidence="3" id="KW-0328">Glycosyltransferase</keyword>
<evidence type="ECO:0000259" key="2">
    <source>
        <dbReference type="Pfam" id="PF13439"/>
    </source>
</evidence>
<gene>
    <name evidence="3" type="ORF">PQO03_20540</name>
</gene>
<evidence type="ECO:0000259" key="1">
    <source>
        <dbReference type="Pfam" id="PF00534"/>
    </source>
</evidence>
<keyword evidence="4" id="KW-1185">Reference proteome</keyword>
<dbReference type="GO" id="GO:0016757">
    <property type="term" value="F:glycosyltransferase activity"/>
    <property type="evidence" value="ECO:0007669"/>
    <property type="project" value="UniProtKB-KW"/>
</dbReference>
<dbReference type="EMBL" id="CP117812">
    <property type="protein sequence ID" value="WDE98209.1"/>
    <property type="molecule type" value="Genomic_DNA"/>
</dbReference>
<proteinExistence type="predicted"/>
<protein>
    <submittedName>
        <fullName evidence="3">Glycosyltransferase</fullName>
        <ecNumber evidence="3">2.4.-.-</ecNumber>
    </submittedName>
</protein>